<dbReference type="Proteomes" id="UP000004994">
    <property type="component" value="Chromosome 2"/>
</dbReference>
<dbReference type="Gramene" id="Solyc02g050335.1.1">
    <property type="protein sequence ID" value="Solyc02g050335.1.1.1"/>
    <property type="gene ID" value="Solyc02g050335.1"/>
</dbReference>
<dbReference type="OMA" id="HEICGLP"/>
<proteinExistence type="predicted"/>
<dbReference type="EnsemblPlants" id="Solyc02g050335.1.1">
    <property type="protein sequence ID" value="Solyc02g050335.1.1.1"/>
    <property type="gene ID" value="Solyc02g050335.1"/>
</dbReference>
<protein>
    <recommendedName>
        <fullName evidence="1">Aminotransferase-like plant mobile domain-containing protein</fullName>
    </recommendedName>
</protein>
<evidence type="ECO:0000259" key="1">
    <source>
        <dbReference type="Pfam" id="PF10536"/>
    </source>
</evidence>
<reference evidence="2" key="2">
    <citation type="submission" date="2019-01" db="UniProtKB">
        <authorList>
            <consortium name="EnsemblPlants"/>
        </authorList>
    </citation>
    <scope>IDENTIFICATION</scope>
    <source>
        <strain evidence="2">cv. Heinz 1706</strain>
    </source>
</reference>
<organism evidence="2">
    <name type="scientific">Solanum lycopersicum</name>
    <name type="common">Tomato</name>
    <name type="synonym">Lycopersicon esculentum</name>
    <dbReference type="NCBI Taxonomy" id="4081"/>
    <lineage>
        <taxon>Eukaryota</taxon>
        <taxon>Viridiplantae</taxon>
        <taxon>Streptophyta</taxon>
        <taxon>Embryophyta</taxon>
        <taxon>Tracheophyta</taxon>
        <taxon>Spermatophyta</taxon>
        <taxon>Magnoliopsida</taxon>
        <taxon>eudicotyledons</taxon>
        <taxon>Gunneridae</taxon>
        <taxon>Pentapetalae</taxon>
        <taxon>asterids</taxon>
        <taxon>lamiids</taxon>
        <taxon>Solanales</taxon>
        <taxon>Solanaceae</taxon>
        <taxon>Solanoideae</taxon>
        <taxon>Solaneae</taxon>
        <taxon>Solanum</taxon>
        <taxon>Solanum subgen. Lycopersicon</taxon>
    </lineage>
</organism>
<dbReference type="AlphaFoldDB" id="A0A3Q7EY42"/>
<dbReference type="InterPro" id="IPR019557">
    <property type="entry name" value="AminoTfrase-like_pln_mobile"/>
</dbReference>
<dbReference type="Pfam" id="PF10536">
    <property type="entry name" value="PMD"/>
    <property type="match status" value="1"/>
</dbReference>
<dbReference type="PANTHER" id="PTHR36607:SF20">
    <property type="entry name" value="AMINOTRANSFERASE-LIKE PLANT MOBILE DOMAIN-CONTAINING PROTEIN"/>
    <property type="match status" value="1"/>
</dbReference>
<dbReference type="PANTHER" id="PTHR36607">
    <property type="entry name" value="1,2-DIHYDROXY-3-KETO-5-METHYLTHIOPENTENE DIOXYGENASE 4"/>
    <property type="match status" value="1"/>
</dbReference>
<feature type="domain" description="Aminotransferase-like plant mobile" evidence="1">
    <location>
        <begin position="58"/>
        <end position="132"/>
    </location>
</feature>
<sequence length="164" mass="18677">MIGLRFSLEDLIDMSNSAKCVNGRFHKVRLNHTPSGQIYSNLVSRTDEENAPFKMLDVEKSIRDETNLAAFFACWLCKFVLPNKKVNHVRTSVFKVASLMAHGKKFSLAVIVLESIYRSLREINTSSNLSVENIIFSTHYAYGWIGDKLRTHHRANHSHSSIPL</sequence>
<reference evidence="2" key="1">
    <citation type="journal article" date="2012" name="Nature">
        <title>The tomato genome sequence provides insights into fleshy fruit evolution.</title>
        <authorList>
            <consortium name="Tomato Genome Consortium"/>
        </authorList>
    </citation>
    <scope>NUCLEOTIDE SEQUENCE [LARGE SCALE GENOMIC DNA]</scope>
    <source>
        <strain evidence="2">cv. Heinz 1706</strain>
    </source>
</reference>
<name>A0A3Q7EY42_SOLLC</name>
<accession>A0A3Q7EY42</accession>
<keyword evidence="3" id="KW-1185">Reference proteome</keyword>
<evidence type="ECO:0000313" key="2">
    <source>
        <dbReference type="EnsemblPlants" id="Solyc02g050335.1.1.1"/>
    </source>
</evidence>
<dbReference type="InParanoid" id="A0A3Q7EY42"/>
<evidence type="ECO:0000313" key="3">
    <source>
        <dbReference type="Proteomes" id="UP000004994"/>
    </source>
</evidence>